<dbReference type="PANTHER" id="PTHR47117">
    <property type="entry name" value="STAR-RELATED LIPID TRANSFER PROTEIN 9"/>
    <property type="match status" value="1"/>
</dbReference>
<dbReference type="PRINTS" id="PR00380">
    <property type="entry name" value="KINESINHEAVY"/>
</dbReference>
<protein>
    <submittedName>
        <fullName evidence="3">Kinesin-related protein 1</fullName>
    </submittedName>
</protein>
<evidence type="ECO:0000256" key="1">
    <source>
        <dbReference type="PROSITE-ProRule" id="PRU00283"/>
    </source>
</evidence>
<keyword evidence="1" id="KW-0505">Motor protein</keyword>
<keyword evidence="1" id="KW-0067">ATP-binding</keyword>
<comment type="caution">
    <text evidence="3">The sequence shown here is derived from an EMBL/GenBank/DDBJ whole genome shotgun (WGS) entry which is preliminary data.</text>
</comment>
<dbReference type="SUPFAM" id="SSF52540">
    <property type="entry name" value="P-loop containing nucleoside triphosphate hydrolases"/>
    <property type="match status" value="1"/>
</dbReference>
<dbReference type="GO" id="GO:0003777">
    <property type="term" value="F:microtubule motor activity"/>
    <property type="evidence" value="ECO:0007669"/>
    <property type="project" value="InterPro"/>
</dbReference>
<accession>A0A367XQI5</accession>
<dbReference type="SMART" id="SM00129">
    <property type="entry name" value="KISc"/>
    <property type="match status" value="1"/>
</dbReference>
<keyword evidence="4" id="KW-1185">Reference proteome</keyword>
<dbReference type="Pfam" id="PF00225">
    <property type="entry name" value="Kinesin"/>
    <property type="match status" value="1"/>
</dbReference>
<comment type="similarity">
    <text evidence="1">Belongs to the TRAFAC class myosin-kinesin ATPase superfamily. Kinesin family.</text>
</comment>
<dbReference type="GO" id="GO:0007018">
    <property type="term" value="P:microtubule-based movement"/>
    <property type="evidence" value="ECO:0007669"/>
    <property type="project" value="InterPro"/>
</dbReference>
<dbReference type="PROSITE" id="PS50067">
    <property type="entry name" value="KINESIN_MOTOR_2"/>
    <property type="match status" value="1"/>
</dbReference>
<proteinExistence type="inferred from homology"/>
<dbReference type="STRING" id="5486.A0A367XQI5"/>
<dbReference type="GO" id="GO:0005524">
    <property type="term" value="F:ATP binding"/>
    <property type="evidence" value="ECO:0007669"/>
    <property type="project" value="UniProtKB-UniRule"/>
</dbReference>
<evidence type="ECO:0000313" key="3">
    <source>
        <dbReference type="EMBL" id="RCK55886.1"/>
    </source>
</evidence>
<keyword evidence="1" id="KW-0547">Nucleotide-binding</keyword>
<organism evidence="3 4">
    <name type="scientific">Candida viswanathii</name>
    <dbReference type="NCBI Taxonomy" id="5486"/>
    <lineage>
        <taxon>Eukaryota</taxon>
        <taxon>Fungi</taxon>
        <taxon>Dikarya</taxon>
        <taxon>Ascomycota</taxon>
        <taxon>Saccharomycotina</taxon>
        <taxon>Pichiomycetes</taxon>
        <taxon>Debaryomycetaceae</taxon>
        <taxon>Candida/Lodderomyces clade</taxon>
        <taxon>Candida</taxon>
    </lineage>
</organism>
<dbReference type="InterPro" id="IPR036961">
    <property type="entry name" value="Kinesin_motor_dom_sf"/>
</dbReference>
<dbReference type="EMBL" id="QLNQ01000029">
    <property type="protein sequence ID" value="RCK55886.1"/>
    <property type="molecule type" value="Genomic_DNA"/>
</dbReference>
<evidence type="ECO:0000259" key="2">
    <source>
        <dbReference type="PROSITE" id="PS50067"/>
    </source>
</evidence>
<dbReference type="OrthoDB" id="3176171at2759"/>
<dbReference type="AlphaFoldDB" id="A0A367XQI5"/>
<sequence length="514" mass="58958">MSTKSNNIKVSVRVRPLLKREVMPENENPQSLITMPVSEPHKVVLTNPKGKTRGDDKSYLFDECIWSFSKGDSHYTDNCKYYERTGPQLLSHFFEGYNVCLLAYGQTSSGKTFTMMGDREQPGIIPLLIKDILKQMEICINQKINCELKLLYVEIYNEQVKDLLEKGTVTKKCKVREHPSTGPYVENVKEYTVEDYEHFLKLLTFGNSNRSTASTSMNDKSSRSHAILTLTLKQTKFENSSPGDIDEVSSIGEASEEMISNIKLVDLAGSERLQKTKLYGQQDRLKEGTLINKSLTVLGRCINTLASNPTALIPYRESILTYLLKENLAGNSKTCMIFCVSPLDYEESHQTLNYANEVKKIKTLAKANKTKLSTVPINWQQLQQTDQTVIDSLKGEIEALTNKLKHMEKVSLVENQKPIDNIIEFLEKESNKVKFENKYLKQMMNMKNSHIKELNNHIDFITNEYQLLFSEYKQLQHASLEKQKTRLLRSFEQTRGEMDLELHIFDPENLDCIA</sequence>
<gene>
    <name evidence="3" type="primary">kif1_0</name>
    <name evidence="3" type="ORF">Cantr_05212</name>
</gene>
<dbReference type="InterPro" id="IPR001752">
    <property type="entry name" value="Kinesin_motor_dom"/>
</dbReference>
<name>A0A367XQI5_9ASCO</name>
<dbReference type="InterPro" id="IPR027417">
    <property type="entry name" value="P-loop_NTPase"/>
</dbReference>
<dbReference type="Gene3D" id="3.40.850.10">
    <property type="entry name" value="Kinesin motor domain"/>
    <property type="match status" value="1"/>
</dbReference>
<feature type="domain" description="Kinesin motor" evidence="2">
    <location>
        <begin position="7"/>
        <end position="361"/>
    </location>
</feature>
<evidence type="ECO:0000313" key="4">
    <source>
        <dbReference type="Proteomes" id="UP000253472"/>
    </source>
</evidence>
<dbReference type="Proteomes" id="UP000253472">
    <property type="component" value="Unassembled WGS sequence"/>
</dbReference>
<dbReference type="GO" id="GO:0008017">
    <property type="term" value="F:microtubule binding"/>
    <property type="evidence" value="ECO:0007669"/>
    <property type="project" value="InterPro"/>
</dbReference>
<feature type="binding site" evidence="1">
    <location>
        <begin position="105"/>
        <end position="112"/>
    </location>
    <ligand>
        <name>ATP</name>
        <dbReference type="ChEBI" id="CHEBI:30616"/>
    </ligand>
</feature>
<reference evidence="3 4" key="1">
    <citation type="submission" date="2018-06" db="EMBL/GenBank/DDBJ databases">
        <title>Whole genome sequencing of Candida tropicalis (genome annotated by CSBL at Korea University).</title>
        <authorList>
            <person name="Ahn J."/>
        </authorList>
    </citation>
    <scope>NUCLEOTIDE SEQUENCE [LARGE SCALE GENOMIC DNA]</scope>
    <source>
        <strain evidence="3 4">ATCC 20962</strain>
    </source>
</reference>